<dbReference type="Proteomes" id="UP001239782">
    <property type="component" value="Chromosome"/>
</dbReference>
<evidence type="ECO:0000256" key="5">
    <source>
        <dbReference type="SAM" id="MobiDB-lite"/>
    </source>
</evidence>
<comment type="subcellular location">
    <subcellularLocation>
        <location evidence="1">Membrane</location>
        <topology evidence="1">Multi-pass membrane protein</topology>
    </subcellularLocation>
</comment>
<name>A0AA51RVX9_9GAMM</name>
<protein>
    <submittedName>
        <fullName evidence="8">CvpA family protein</fullName>
    </submittedName>
</protein>
<dbReference type="RefSeq" id="WP_309203998.1">
    <property type="nucleotide sequence ID" value="NZ_CP133548.1"/>
</dbReference>
<dbReference type="GO" id="GO:0016020">
    <property type="term" value="C:membrane"/>
    <property type="evidence" value="ECO:0007669"/>
    <property type="project" value="UniProtKB-SubCell"/>
</dbReference>
<gene>
    <name evidence="8" type="ORF">Q9312_07620</name>
</gene>
<keyword evidence="9" id="KW-1185">Reference proteome</keyword>
<dbReference type="InterPro" id="IPR003825">
    <property type="entry name" value="Colicin-V_CvpA"/>
</dbReference>
<evidence type="ECO:0000256" key="1">
    <source>
        <dbReference type="ARBA" id="ARBA00004141"/>
    </source>
</evidence>
<reference evidence="8 9" key="1">
    <citation type="submission" date="2023-08" db="EMBL/GenBank/DDBJ databases">
        <title>Pleionea litopenaei sp. nov., isolated from stomach of juvenile Litopenaeus vannamei.</title>
        <authorList>
            <person name="Rho A.M."/>
            <person name="Hwang C.Y."/>
        </authorList>
    </citation>
    <scope>NUCLEOTIDE SEQUENCE [LARGE SCALE GENOMIC DNA]</scope>
    <source>
        <strain evidence="8 9">HL-JVS1</strain>
    </source>
</reference>
<organism evidence="8 9">
    <name type="scientific">Pleionea litopenaei</name>
    <dbReference type="NCBI Taxonomy" id="3070815"/>
    <lineage>
        <taxon>Bacteria</taxon>
        <taxon>Pseudomonadati</taxon>
        <taxon>Pseudomonadota</taxon>
        <taxon>Gammaproteobacteria</taxon>
        <taxon>Oceanospirillales</taxon>
        <taxon>Pleioneaceae</taxon>
        <taxon>Pleionea</taxon>
    </lineage>
</organism>
<evidence type="ECO:0000256" key="2">
    <source>
        <dbReference type="ARBA" id="ARBA00022692"/>
    </source>
</evidence>
<dbReference type="KEGG" id="plei:Q9312_07620"/>
<evidence type="ECO:0000259" key="7">
    <source>
        <dbReference type="Pfam" id="PF13511"/>
    </source>
</evidence>
<dbReference type="InterPro" id="IPR025392">
    <property type="entry name" value="DUF4124"/>
</dbReference>
<dbReference type="EMBL" id="CP133548">
    <property type="protein sequence ID" value="WMS88776.1"/>
    <property type="molecule type" value="Genomic_DNA"/>
</dbReference>
<accession>A0AA51RVX9</accession>
<keyword evidence="4 6" id="KW-0472">Membrane</keyword>
<dbReference type="GO" id="GO:0009403">
    <property type="term" value="P:toxin biosynthetic process"/>
    <property type="evidence" value="ECO:0007669"/>
    <property type="project" value="InterPro"/>
</dbReference>
<dbReference type="AlphaFoldDB" id="A0AA51RVX9"/>
<keyword evidence="2 6" id="KW-0812">Transmembrane</keyword>
<keyword evidence="3 6" id="KW-1133">Transmembrane helix</keyword>
<evidence type="ECO:0000313" key="8">
    <source>
        <dbReference type="EMBL" id="WMS88776.1"/>
    </source>
</evidence>
<evidence type="ECO:0000313" key="9">
    <source>
        <dbReference type="Proteomes" id="UP001239782"/>
    </source>
</evidence>
<evidence type="ECO:0000256" key="6">
    <source>
        <dbReference type="SAM" id="Phobius"/>
    </source>
</evidence>
<feature type="transmembrane region" description="Helical" evidence="6">
    <location>
        <begin position="60"/>
        <end position="82"/>
    </location>
</feature>
<sequence length="371" mass="41389">MLYILILLAAVSYFVYQGYRKGIVKLLLRVLGLAIAYTVTFLFAPGVAHWLNQSSTLNGLLGYLVAAIALFVVTSVITDLLFSFIYNRLTNKGQNLSSPNRIAGAAVGSLIGVFVGLLLVWAGSTGEQILKRPVADSTATAPTVEFSAVEKWSRQFISQLVKSAMSVTTDQPELAEVTAKLMETPEVTIHHVRGLTSSEEFRDLFLDPRNQSVLNQGDVNAIAQLPAFRRLLNQPDFKALQSELNTDSNDQQPMAEKIRDMWARAQFVQNDPQTQAIINDPELRELFNRGDVLKLLNSEKITQLFERLVSPEAVAYSQQLKAAEPSTRLTTTDESDIKSNKIYRWVDEKGQIHYSDEKPKQPTDKNSEDQP</sequence>
<feature type="domain" description="DUF4124" evidence="7">
    <location>
        <begin position="341"/>
        <end position="368"/>
    </location>
</feature>
<dbReference type="Pfam" id="PF02674">
    <property type="entry name" value="Colicin_V"/>
    <property type="match status" value="1"/>
</dbReference>
<feature type="region of interest" description="Disordered" evidence="5">
    <location>
        <begin position="350"/>
        <end position="371"/>
    </location>
</feature>
<dbReference type="Pfam" id="PF13511">
    <property type="entry name" value="DUF4124"/>
    <property type="match status" value="1"/>
</dbReference>
<feature type="transmembrane region" description="Helical" evidence="6">
    <location>
        <begin position="102"/>
        <end position="122"/>
    </location>
</feature>
<feature type="transmembrane region" description="Helical" evidence="6">
    <location>
        <begin position="30"/>
        <end position="48"/>
    </location>
</feature>
<evidence type="ECO:0000256" key="3">
    <source>
        <dbReference type="ARBA" id="ARBA00022989"/>
    </source>
</evidence>
<evidence type="ECO:0000256" key="4">
    <source>
        <dbReference type="ARBA" id="ARBA00023136"/>
    </source>
</evidence>
<proteinExistence type="predicted"/>